<dbReference type="PROSITE" id="PS01010">
    <property type="entry name" value="CRISP_2"/>
    <property type="match status" value="1"/>
</dbReference>
<keyword evidence="2" id="KW-0732">Signal</keyword>
<feature type="transmembrane region" description="Helical" evidence="5">
    <location>
        <begin position="158"/>
        <end position="177"/>
    </location>
</feature>
<dbReference type="InterPro" id="IPR014044">
    <property type="entry name" value="CAP_dom"/>
</dbReference>
<comment type="similarity">
    <text evidence="1">Belongs to the CRISP family.</text>
</comment>
<keyword evidence="4" id="KW-1015">Disulfide bond</keyword>
<evidence type="ECO:0000256" key="4">
    <source>
        <dbReference type="ARBA" id="ARBA00023157"/>
    </source>
</evidence>
<evidence type="ECO:0000259" key="6">
    <source>
        <dbReference type="SMART" id="SM00198"/>
    </source>
</evidence>
<dbReference type="InterPro" id="IPR018244">
    <property type="entry name" value="Allrgn_V5/Tpx1_CS"/>
</dbReference>
<evidence type="ECO:0000313" key="8">
    <source>
        <dbReference type="Proteomes" id="UP001141552"/>
    </source>
</evidence>
<reference evidence="7" key="1">
    <citation type="submission" date="2022-02" db="EMBL/GenBank/DDBJ databases">
        <authorList>
            <person name="Henning P.M."/>
            <person name="McCubbin A.G."/>
            <person name="Shore J.S."/>
        </authorList>
    </citation>
    <scope>NUCLEOTIDE SEQUENCE</scope>
    <source>
        <strain evidence="7">F60SS</strain>
        <tissue evidence="7">Leaves</tissue>
    </source>
</reference>
<dbReference type="EMBL" id="JAKUCV010007535">
    <property type="protein sequence ID" value="KAJ4823027.1"/>
    <property type="molecule type" value="Genomic_DNA"/>
</dbReference>
<dbReference type="FunFam" id="3.40.33.10:FF:000006">
    <property type="entry name" value="Putative pathogenesis-related protein 1"/>
    <property type="match status" value="1"/>
</dbReference>
<organism evidence="7 8">
    <name type="scientific">Turnera subulata</name>
    <dbReference type="NCBI Taxonomy" id="218843"/>
    <lineage>
        <taxon>Eukaryota</taxon>
        <taxon>Viridiplantae</taxon>
        <taxon>Streptophyta</taxon>
        <taxon>Embryophyta</taxon>
        <taxon>Tracheophyta</taxon>
        <taxon>Spermatophyta</taxon>
        <taxon>Magnoliopsida</taxon>
        <taxon>eudicotyledons</taxon>
        <taxon>Gunneridae</taxon>
        <taxon>Pentapetalae</taxon>
        <taxon>rosids</taxon>
        <taxon>fabids</taxon>
        <taxon>Malpighiales</taxon>
        <taxon>Passifloraceae</taxon>
        <taxon>Turnera</taxon>
    </lineage>
</organism>
<dbReference type="PRINTS" id="PR00837">
    <property type="entry name" value="V5TPXLIKE"/>
</dbReference>
<sequence length="320" mass="35459">MCRKPAHRLMKSFEPYMSSKMSAALFWVIGLALILPSYSQDSEQAYLDPHNSARAAVGVEPLTWDKTVADYAQNYANQRAADCNLVHSNGQYGENIAWGTGDMSAAAAVKSWVDEKAFYDYASDSCAAGKECGHYTQVVWRDSKRVGCAKQKAMSSKMALMALFCVMGLALILPSYAEDIQKEYLDAHNKARAVERVPPLTWDNKLADYALNYANKRKVDCKLIHSNGEYGENLAWSSAPEVTVTAAVQWWVDEKAFYDYNSNTCQAGKDCGHYTQVVWNTTERVGCVKVMCDGLNGALGGAFYGCNYDPPGNWIGDKPY</sequence>
<dbReference type="GO" id="GO:0005576">
    <property type="term" value="C:extracellular region"/>
    <property type="evidence" value="ECO:0007669"/>
    <property type="project" value="InterPro"/>
</dbReference>
<keyword evidence="3" id="KW-0611">Plant defense</keyword>
<dbReference type="SUPFAM" id="SSF55797">
    <property type="entry name" value="PR-1-like"/>
    <property type="match status" value="2"/>
</dbReference>
<reference evidence="7" key="2">
    <citation type="journal article" date="2023" name="Plants (Basel)">
        <title>Annotation of the Turnera subulata (Passifloraceae) Draft Genome Reveals the S-Locus Evolved after the Divergence of Turneroideae from Passifloroideae in a Stepwise Manner.</title>
        <authorList>
            <person name="Henning P.M."/>
            <person name="Roalson E.H."/>
            <person name="Mir W."/>
            <person name="McCubbin A.G."/>
            <person name="Shore J.S."/>
        </authorList>
    </citation>
    <scope>NUCLEOTIDE SEQUENCE</scope>
    <source>
        <strain evidence="7">F60SS</strain>
    </source>
</reference>
<comment type="caution">
    <text evidence="7">The sequence shown here is derived from an EMBL/GenBank/DDBJ whole genome shotgun (WGS) entry which is preliminary data.</text>
</comment>
<evidence type="ECO:0000256" key="2">
    <source>
        <dbReference type="ARBA" id="ARBA00022729"/>
    </source>
</evidence>
<dbReference type="GO" id="GO:0098542">
    <property type="term" value="P:defense response to other organism"/>
    <property type="evidence" value="ECO:0007669"/>
    <property type="project" value="UniProtKB-ARBA"/>
</dbReference>
<feature type="domain" description="SCP" evidence="6">
    <location>
        <begin position="179"/>
        <end position="316"/>
    </location>
</feature>
<dbReference type="CDD" id="cd05381">
    <property type="entry name" value="CAP_PR-1"/>
    <property type="match status" value="2"/>
</dbReference>
<gene>
    <name evidence="7" type="ORF">Tsubulata_009234</name>
</gene>
<dbReference type="FunFam" id="3.40.33.10:FF:000004">
    <property type="entry name" value="CAP, cysteine-rich secretory protein, antigen 5"/>
    <property type="match status" value="1"/>
</dbReference>
<keyword evidence="8" id="KW-1185">Reference proteome</keyword>
<dbReference type="Gene3D" id="3.40.33.10">
    <property type="entry name" value="CAP"/>
    <property type="match status" value="2"/>
</dbReference>
<dbReference type="InterPro" id="IPR001283">
    <property type="entry name" value="CRISP-related"/>
</dbReference>
<dbReference type="SMART" id="SM00198">
    <property type="entry name" value="SCP"/>
    <property type="match status" value="2"/>
</dbReference>
<keyword evidence="5" id="KW-0812">Transmembrane</keyword>
<evidence type="ECO:0000256" key="1">
    <source>
        <dbReference type="ARBA" id="ARBA00009923"/>
    </source>
</evidence>
<dbReference type="PANTHER" id="PTHR10334">
    <property type="entry name" value="CYSTEINE-RICH SECRETORY PROTEIN-RELATED"/>
    <property type="match status" value="1"/>
</dbReference>
<evidence type="ECO:0000313" key="7">
    <source>
        <dbReference type="EMBL" id="KAJ4823027.1"/>
    </source>
</evidence>
<dbReference type="PROSITE" id="PS01009">
    <property type="entry name" value="CRISP_1"/>
    <property type="match status" value="2"/>
</dbReference>
<evidence type="ECO:0000256" key="3">
    <source>
        <dbReference type="ARBA" id="ARBA00022821"/>
    </source>
</evidence>
<feature type="domain" description="SCP" evidence="6">
    <location>
        <begin position="41"/>
        <end position="168"/>
    </location>
</feature>
<protein>
    <recommendedName>
        <fullName evidence="6">SCP domain-containing protein</fullName>
    </recommendedName>
</protein>
<proteinExistence type="inferred from homology"/>
<dbReference type="Pfam" id="PF00188">
    <property type="entry name" value="CAP"/>
    <property type="match status" value="2"/>
</dbReference>
<keyword evidence="5" id="KW-0472">Membrane</keyword>
<dbReference type="Proteomes" id="UP001141552">
    <property type="component" value="Unassembled WGS sequence"/>
</dbReference>
<evidence type="ECO:0000256" key="5">
    <source>
        <dbReference type="SAM" id="Phobius"/>
    </source>
</evidence>
<dbReference type="InterPro" id="IPR035940">
    <property type="entry name" value="CAP_sf"/>
</dbReference>
<keyword evidence="5" id="KW-1133">Transmembrane helix</keyword>
<dbReference type="OrthoDB" id="337038at2759"/>
<dbReference type="AlphaFoldDB" id="A0A9Q0F320"/>
<name>A0A9Q0F320_9ROSI</name>
<accession>A0A9Q0F320</accession>